<dbReference type="Gene3D" id="3.50.80.20">
    <property type="entry name" value="D-Ala-D-Ala carboxypeptidase C, peptidase S13"/>
    <property type="match status" value="1"/>
</dbReference>
<dbReference type="OrthoDB" id="9802627at2"/>
<feature type="region of interest" description="Disordered" evidence="3">
    <location>
        <begin position="61"/>
        <end position="82"/>
    </location>
</feature>
<proteinExistence type="inferred from homology"/>
<dbReference type="PRINTS" id="PR00922">
    <property type="entry name" value="DADACBPTASE3"/>
</dbReference>
<organism evidence="5 6">
    <name type="scientific">Limnohabitans parvus II-B4</name>
    <dbReference type="NCBI Taxonomy" id="1293052"/>
    <lineage>
        <taxon>Bacteria</taxon>
        <taxon>Pseudomonadati</taxon>
        <taxon>Pseudomonadota</taxon>
        <taxon>Betaproteobacteria</taxon>
        <taxon>Burkholderiales</taxon>
        <taxon>Comamonadaceae</taxon>
        <taxon>Limnohabitans</taxon>
    </lineage>
</organism>
<dbReference type="EMBL" id="NESN01000002">
    <property type="protein sequence ID" value="PUE54468.1"/>
    <property type="molecule type" value="Genomic_DNA"/>
</dbReference>
<feature type="signal peptide" evidence="4">
    <location>
        <begin position="1"/>
        <end position="19"/>
    </location>
</feature>
<dbReference type="NCBIfam" id="TIGR00666">
    <property type="entry name" value="PBP4"/>
    <property type="match status" value="1"/>
</dbReference>
<dbReference type="SUPFAM" id="SSF56601">
    <property type="entry name" value="beta-lactamase/transpeptidase-like"/>
    <property type="match status" value="1"/>
</dbReference>
<dbReference type="InterPro" id="IPR000667">
    <property type="entry name" value="Peptidase_S13"/>
</dbReference>
<dbReference type="InterPro" id="IPR012338">
    <property type="entry name" value="Beta-lactam/transpept-like"/>
</dbReference>
<evidence type="ECO:0000256" key="3">
    <source>
        <dbReference type="SAM" id="MobiDB-lite"/>
    </source>
</evidence>
<dbReference type="GO" id="GO:0004185">
    <property type="term" value="F:serine-type carboxypeptidase activity"/>
    <property type="evidence" value="ECO:0007669"/>
    <property type="project" value="InterPro"/>
</dbReference>
<keyword evidence="6" id="KW-1185">Reference proteome</keyword>
<dbReference type="PANTHER" id="PTHR30023">
    <property type="entry name" value="D-ALANYL-D-ALANINE CARBOXYPEPTIDASE"/>
    <property type="match status" value="1"/>
</dbReference>
<sequence>MGLCTVLIWHGAMALPANAQTVTAIPSGAPDLPLAVLKALHQAQVPPSALSIVITPLPAADASGKPAEAQPPRLSHRPQTASNPASVMKLFTTYAGLSLLGPDHVWHNRVYADGPVLGGVLQGNLIVRGSGDPKLVMERLQDLLGQVVAAGVREVQGDIVLDRSVFDVRERSEPFDDEPLRPYNVAPDGLLLNFKAVVYKFTPDAASGQVQVRFEPPLAGMDAPTQLPASTAPCNDWRSQLKADFSQPLQVRFSGSYPKRCGEREWPVAYPEPEHYAPRVMQAMWLAAGGRLTGQVRYGLHPASARLLVDAPSLPLAEVIQDINKFSNNVMAQQLFLTLSSELGAPGRFEASRLRLLQWWRKALPGQEEPVLDNGSGLSRTERSTAASLTALLQAAHASPHAQAFVKSLSQAGIDGTTARLKERNPQSPVIGNAWLKTGSLRDVVSVAGYVQGQSGQRYTVVAIVNHPNGNQARPALDQLLEWAVRDQNKPGQTSASSQRQRQ</sequence>
<dbReference type="PANTHER" id="PTHR30023:SF0">
    <property type="entry name" value="PENICILLIN-SENSITIVE CARBOXYPEPTIDASE A"/>
    <property type="match status" value="1"/>
</dbReference>
<evidence type="ECO:0000256" key="1">
    <source>
        <dbReference type="ARBA" id="ARBA00006096"/>
    </source>
</evidence>
<protein>
    <submittedName>
        <fullName evidence="5">D-alanyl-D-alanine carboxypeptidase/D-alanyl-D-alanine-endopeptidase</fullName>
    </submittedName>
</protein>
<dbReference type="Proteomes" id="UP000250790">
    <property type="component" value="Unassembled WGS sequence"/>
</dbReference>
<evidence type="ECO:0000256" key="2">
    <source>
        <dbReference type="ARBA" id="ARBA00022801"/>
    </source>
</evidence>
<evidence type="ECO:0000313" key="5">
    <source>
        <dbReference type="EMBL" id="PUE54468.1"/>
    </source>
</evidence>
<keyword evidence="5" id="KW-0645">Protease</keyword>
<evidence type="ECO:0000313" key="6">
    <source>
        <dbReference type="Proteomes" id="UP000250790"/>
    </source>
</evidence>
<accession>A0A315EC61</accession>
<gene>
    <name evidence="5" type="ORF">B9Z37_08025</name>
</gene>
<keyword evidence="5" id="KW-0121">Carboxypeptidase</keyword>
<comment type="caution">
    <text evidence="5">The sequence shown here is derived from an EMBL/GenBank/DDBJ whole genome shotgun (WGS) entry which is preliminary data.</text>
</comment>
<dbReference type="GO" id="GO:0006508">
    <property type="term" value="P:proteolysis"/>
    <property type="evidence" value="ECO:0007669"/>
    <property type="project" value="InterPro"/>
</dbReference>
<keyword evidence="2" id="KW-0378">Hydrolase</keyword>
<dbReference type="GO" id="GO:0000270">
    <property type="term" value="P:peptidoglycan metabolic process"/>
    <property type="evidence" value="ECO:0007669"/>
    <property type="project" value="TreeGrafter"/>
</dbReference>
<reference evidence="5 6" key="1">
    <citation type="submission" date="2017-04" db="EMBL/GenBank/DDBJ databases">
        <title>Unexpected and diverse lifestyles within the genus Limnohabitans.</title>
        <authorList>
            <person name="Kasalicky V."/>
            <person name="Mehrshad M."/>
            <person name="Andrei S.-A."/>
            <person name="Salcher M."/>
            <person name="Kratochvilova H."/>
            <person name="Simek K."/>
            <person name="Ghai R."/>
        </authorList>
    </citation>
    <scope>NUCLEOTIDE SEQUENCE [LARGE SCALE GENOMIC DNA]</scope>
    <source>
        <strain evidence="5 6">II-B4</strain>
    </source>
</reference>
<dbReference type="Pfam" id="PF02113">
    <property type="entry name" value="Peptidase_S13"/>
    <property type="match status" value="1"/>
</dbReference>
<feature type="chain" id="PRO_5016258557" evidence="4">
    <location>
        <begin position="20"/>
        <end position="503"/>
    </location>
</feature>
<dbReference type="Gene3D" id="3.40.710.10">
    <property type="entry name" value="DD-peptidase/beta-lactamase superfamily"/>
    <property type="match status" value="1"/>
</dbReference>
<comment type="similarity">
    <text evidence="1">Belongs to the peptidase S13 family.</text>
</comment>
<keyword evidence="4" id="KW-0732">Signal</keyword>
<name>A0A315EC61_9BURK</name>
<evidence type="ECO:0000256" key="4">
    <source>
        <dbReference type="SAM" id="SignalP"/>
    </source>
</evidence>
<dbReference type="AlphaFoldDB" id="A0A315EC61"/>